<dbReference type="InterPro" id="IPR014722">
    <property type="entry name" value="Rib_uL2_dom2"/>
</dbReference>
<dbReference type="OrthoDB" id="2436667at2759"/>
<dbReference type="OMA" id="FPCHEKK"/>
<dbReference type="GO" id="GO:0003735">
    <property type="term" value="F:structural constituent of ribosome"/>
    <property type="evidence" value="ECO:0007669"/>
    <property type="project" value="InterPro"/>
</dbReference>
<evidence type="ECO:0000313" key="3">
    <source>
        <dbReference type="Proteomes" id="UP000011082"/>
    </source>
</evidence>
<name>L2GLM8_VITCO</name>
<dbReference type="AlphaFoldDB" id="L2GLM8"/>
<dbReference type="InParanoid" id="L2GLM8"/>
<gene>
    <name evidence="2" type="ORF">VICG_01515</name>
</gene>
<dbReference type="VEuPathDB" id="MicrosporidiaDB:VICG_01515"/>
<dbReference type="GO" id="GO:0000027">
    <property type="term" value="P:ribosomal large subunit assembly"/>
    <property type="evidence" value="ECO:0007669"/>
    <property type="project" value="TreeGrafter"/>
</dbReference>
<proteinExistence type="inferred from homology"/>
<dbReference type="STRING" id="993615.L2GLM8"/>
<dbReference type="GO" id="GO:0003723">
    <property type="term" value="F:RNA binding"/>
    <property type="evidence" value="ECO:0007669"/>
    <property type="project" value="TreeGrafter"/>
</dbReference>
<protein>
    <submittedName>
        <fullName evidence="2">Uncharacterized protein</fullName>
    </submittedName>
</protein>
<dbReference type="GO" id="GO:0022625">
    <property type="term" value="C:cytosolic large ribosomal subunit"/>
    <property type="evidence" value="ECO:0007669"/>
    <property type="project" value="TreeGrafter"/>
</dbReference>
<dbReference type="PANTHER" id="PTHR10715:SF0">
    <property type="entry name" value="LARGE RIBOSOMAL SUBUNIT PROTEIN EL6"/>
    <property type="match status" value="1"/>
</dbReference>
<dbReference type="HOGENOM" id="CLU_129464_0_0_1"/>
<comment type="similarity">
    <text evidence="1">Belongs to the eukaryotic ribosomal protein eL6 family.</text>
</comment>
<dbReference type="Gene3D" id="2.30.30.30">
    <property type="match status" value="1"/>
</dbReference>
<evidence type="ECO:0000256" key="1">
    <source>
        <dbReference type="ARBA" id="ARBA00010592"/>
    </source>
</evidence>
<dbReference type="InterPro" id="IPR000915">
    <property type="entry name" value="60S_ribosomal_eL6"/>
</dbReference>
<dbReference type="InterPro" id="IPR008991">
    <property type="entry name" value="Translation_prot_SH3-like_sf"/>
</dbReference>
<accession>L2GLM8</accession>
<keyword evidence="3" id="KW-1185">Reference proteome</keyword>
<dbReference type="EMBL" id="JH370144">
    <property type="protein sequence ID" value="ELA41410.1"/>
    <property type="molecule type" value="Genomic_DNA"/>
</dbReference>
<dbReference type="PANTHER" id="PTHR10715">
    <property type="entry name" value="60S RIBOSOMAL PROTEIN L6"/>
    <property type="match status" value="1"/>
</dbReference>
<dbReference type="GeneID" id="19882226"/>
<dbReference type="SUPFAM" id="SSF50104">
    <property type="entry name" value="Translation proteins SH3-like domain"/>
    <property type="match status" value="1"/>
</dbReference>
<dbReference type="RefSeq" id="XP_007604961.1">
    <property type="nucleotide sequence ID" value="XM_007604899.1"/>
</dbReference>
<sequence>MVNYKINSLKTFNPTINKILKEDLYDTEDISEKERRFFMKHKPAQRISRVDLTPGDIVVVLEGVHMGKRVVFIKQLSEFKALVSGISSLNGASLFKIDERYLFKLRSKVEVSDFNLNVENVYESKPNENKKVDVDLSSEEKEFERLLLGSISKVPYMKTYLSEAFKIDHSVEFYSQEY</sequence>
<evidence type="ECO:0000313" key="2">
    <source>
        <dbReference type="EMBL" id="ELA41410.1"/>
    </source>
</evidence>
<reference evidence="3" key="1">
    <citation type="submission" date="2011-05" db="EMBL/GenBank/DDBJ databases">
        <title>The genome sequence of Vittaforma corneae strain ATCC 50505.</title>
        <authorList>
            <consortium name="The Broad Institute Genome Sequencing Platform"/>
            <person name="Cuomo C."/>
            <person name="Didier E."/>
            <person name="Bowers L."/>
            <person name="Young S.K."/>
            <person name="Zeng Q."/>
            <person name="Gargeya S."/>
            <person name="Fitzgerald M."/>
            <person name="Haas B."/>
            <person name="Abouelleil A."/>
            <person name="Alvarado L."/>
            <person name="Arachchi H.M."/>
            <person name="Berlin A."/>
            <person name="Chapman S.B."/>
            <person name="Gearin G."/>
            <person name="Goldberg J."/>
            <person name="Griggs A."/>
            <person name="Gujja S."/>
            <person name="Hansen M."/>
            <person name="Heiman D."/>
            <person name="Howarth C."/>
            <person name="Larimer J."/>
            <person name="Lui A."/>
            <person name="MacDonald P.J.P."/>
            <person name="McCowen C."/>
            <person name="Montmayeur A."/>
            <person name="Murphy C."/>
            <person name="Neiman D."/>
            <person name="Pearson M."/>
            <person name="Priest M."/>
            <person name="Roberts A."/>
            <person name="Saif S."/>
            <person name="Shea T."/>
            <person name="Sisk P."/>
            <person name="Stolte C."/>
            <person name="Sykes S."/>
            <person name="Wortman J."/>
            <person name="Nusbaum C."/>
            <person name="Birren B."/>
        </authorList>
    </citation>
    <scope>NUCLEOTIDE SEQUENCE [LARGE SCALE GENOMIC DNA]</scope>
    <source>
        <strain evidence="3">ATCC 50505</strain>
    </source>
</reference>
<dbReference type="GO" id="GO:0002181">
    <property type="term" value="P:cytoplasmic translation"/>
    <property type="evidence" value="ECO:0007669"/>
    <property type="project" value="TreeGrafter"/>
</dbReference>
<dbReference type="Proteomes" id="UP000011082">
    <property type="component" value="Unassembled WGS sequence"/>
</dbReference>
<organism evidence="2 3">
    <name type="scientific">Vittaforma corneae (strain ATCC 50505)</name>
    <name type="common">Microsporidian parasite</name>
    <name type="synonym">Nosema corneum</name>
    <dbReference type="NCBI Taxonomy" id="993615"/>
    <lineage>
        <taxon>Eukaryota</taxon>
        <taxon>Fungi</taxon>
        <taxon>Fungi incertae sedis</taxon>
        <taxon>Microsporidia</taxon>
        <taxon>Nosematidae</taxon>
        <taxon>Vittaforma</taxon>
    </lineage>
</organism>